<evidence type="ECO:0000256" key="1">
    <source>
        <dbReference type="ARBA" id="ARBA00009651"/>
    </source>
</evidence>
<reference evidence="10" key="2">
    <citation type="submission" date="2025-08" db="UniProtKB">
        <authorList>
            <consortium name="Ensembl"/>
        </authorList>
    </citation>
    <scope>IDENTIFICATION</scope>
</reference>
<evidence type="ECO:0000256" key="5">
    <source>
        <dbReference type="ARBA" id="ARBA00034460"/>
    </source>
</evidence>
<dbReference type="Ensembl" id="ENSACAT00000027474.3">
    <property type="protein sequence ID" value="ENSACAP00000019333.2"/>
    <property type="gene ID" value="ENSACAG00000024467.3"/>
</dbReference>
<dbReference type="SMART" id="SM00449">
    <property type="entry name" value="SPRY"/>
    <property type="match status" value="1"/>
</dbReference>
<reference evidence="10 11" key="1">
    <citation type="submission" date="2009-12" db="EMBL/GenBank/DDBJ databases">
        <title>The Genome Sequence of Anolis carolinensis (Green Anole Lizard).</title>
        <authorList>
            <consortium name="The Genome Sequencing Platform"/>
            <person name="Di Palma F."/>
            <person name="Alfoldi J."/>
            <person name="Heiman D."/>
            <person name="Young S."/>
            <person name="Grabherr M."/>
            <person name="Johnson J."/>
            <person name="Lander E.S."/>
            <person name="Lindblad-Toh K."/>
        </authorList>
    </citation>
    <scope>NUCLEOTIDE SEQUENCE [LARGE SCALE GENOMIC DNA]</scope>
    <source>
        <strain evidence="10 11">JBL SC #1</strain>
    </source>
</reference>
<accession>G1KWH6</accession>
<proteinExistence type="inferred from homology"/>
<dbReference type="Bgee" id="ENSACAG00000024467">
    <property type="expression patterns" value="Expressed in ovary and 1 other cell type or tissue"/>
</dbReference>
<reference evidence="10" key="3">
    <citation type="submission" date="2025-09" db="UniProtKB">
        <authorList>
            <consortium name="Ensembl"/>
        </authorList>
    </citation>
    <scope>IDENTIFICATION</scope>
</reference>
<dbReference type="GO" id="GO:0061630">
    <property type="term" value="F:ubiquitin protein ligase activity"/>
    <property type="evidence" value="ECO:0000318"/>
    <property type="project" value="GO_Central"/>
</dbReference>
<comment type="function">
    <text evidence="5">Neurotoxin that produces dose-dependent hypolocomotion and hyperalgesia in mice. May directly act on the central nervous system, as it is 6500-fold more potent when administered intracerebroventricularly than intraperitoneal.</text>
</comment>
<dbReference type="SMART" id="SM00336">
    <property type="entry name" value="BBOX"/>
    <property type="match status" value="1"/>
</dbReference>
<evidence type="ECO:0000256" key="4">
    <source>
        <dbReference type="ARBA" id="ARBA00022833"/>
    </source>
</evidence>
<dbReference type="GO" id="GO:0008270">
    <property type="term" value="F:zinc ion binding"/>
    <property type="evidence" value="ECO:0007669"/>
    <property type="project" value="UniProtKB-KW"/>
</dbReference>
<keyword evidence="2" id="KW-0528">Neurotoxin</keyword>
<dbReference type="Pfam" id="PF00622">
    <property type="entry name" value="SPRY"/>
    <property type="match status" value="1"/>
</dbReference>
<evidence type="ECO:0000256" key="2">
    <source>
        <dbReference type="ARBA" id="ARBA00022699"/>
    </source>
</evidence>
<dbReference type="InterPro" id="IPR003879">
    <property type="entry name" value="Butyrophylin_SPRY"/>
</dbReference>
<dbReference type="PROSITE" id="PS50119">
    <property type="entry name" value="ZF_BBOX"/>
    <property type="match status" value="1"/>
</dbReference>
<dbReference type="InParanoid" id="G1KWH6"/>
<dbReference type="InterPro" id="IPR000315">
    <property type="entry name" value="Znf_B-box"/>
</dbReference>
<dbReference type="PANTHER" id="PTHR24103">
    <property type="entry name" value="E3 UBIQUITIN-PROTEIN LIGASE TRIM"/>
    <property type="match status" value="1"/>
</dbReference>
<dbReference type="Pfam" id="PF00643">
    <property type="entry name" value="zf-B_box"/>
    <property type="match status" value="1"/>
</dbReference>
<dbReference type="eggNOG" id="KOG2177">
    <property type="taxonomic scope" value="Eukaryota"/>
</dbReference>
<dbReference type="InterPro" id="IPR003877">
    <property type="entry name" value="SPRY_dom"/>
</dbReference>
<dbReference type="SUPFAM" id="SSF57845">
    <property type="entry name" value="B-box zinc-binding domain"/>
    <property type="match status" value="1"/>
</dbReference>
<dbReference type="Gene3D" id="2.60.120.920">
    <property type="match status" value="1"/>
</dbReference>
<evidence type="ECO:0000259" key="9">
    <source>
        <dbReference type="PROSITE" id="PS50188"/>
    </source>
</evidence>
<organism evidence="10 11">
    <name type="scientific">Anolis carolinensis</name>
    <name type="common">Green anole</name>
    <name type="synonym">American chameleon</name>
    <dbReference type="NCBI Taxonomy" id="28377"/>
    <lineage>
        <taxon>Eukaryota</taxon>
        <taxon>Metazoa</taxon>
        <taxon>Chordata</taxon>
        <taxon>Craniata</taxon>
        <taxon>Vertebrata</taxon>
        <taxon>Euteleostomi</taxon>
        <taxon>Lepidosauria</taxon>
        <taxon>Squamata</taxon>
        <taxon>Bifurcata</taxon>
        <taxon>Unidentata</taxon>
        <taxon>Episquamata</taxon>
        <taxon>Toxicofera</taxon>
        <taxon>Iguania</taxon>
        <taxon>Dactyloidae</taxon>
        <taxon>Anolis</taxon>
    </lineage>
</organism>
<keyword evidence="11" id="KW-1185">Reference proteome</keyword>
<dbReference type="SMART" id="SM00589">
    <property type="entry name" value="PRY"/>
    <property type="match status" value="1"/>
</dbReference>
<keyword evidence="2" id="KW-0800">Toxin</keyword>
<feature type="domain" description="B box-type" evidence="8">
    <location>
        <begin position="38"/>
        <end position="78"/>
    </location>
</feature>
<dbReference type="GO" id="GO:0005737">
    <property type="term" value="C:cytoplasm"/>
    <property type="evidence" value="ECO:0000318"/>
    <property type="project" value="GO_Central"/>
</dbReference>
<dbReference type="Proteomes" id="UP000001646">
    <property type="component" value="Chromosome 2"/>
</dbReference>
<dbReference type="HOGENOM" id="CLU_013137_0_3_1"/>
<dbReference type="InterPro" id="IPR043136">
    <property type="entry name" value="B30.2/SPRY_sf"/>
</dbReference>
<dbReference type="AlphaFoldDB" id="G1KWH6"/>
<dbReference type="GeneTree" id="ENSGT01030000234669"/>
<protein>
    <submittedName>
        <fullName evidence="10">Uncharacterized protein</fullName>
    </submittedName>
</protein>
<evidence type="ECO:0000256" key="7">
    <source>
        <dbReference type="SAM" id="Coils"/>
    </source>
</evidence>
<feature type="domain" description="B30.2/SPRY" evidence="9">
    <location>
        <begin position="226"/>
        <end position="430"/>
    </location>
</feature>
<dbReference type="Gene3D" id="3.30.160.60">
    <property type="entry name" value="Classic Zinc Finger"/>
    <property type="match status" value="1"/>
</dbReference>
<dbReference type="PROSITE" id="PS50188">
    <property type="entry name" value="B302_SPRY"/>
    <property type="match status" value="1"/>
</dbReference>
<dbReference type="InterPro" id="IPR013320">
    <property type="entry name" value="ConA-like_dom_sf"/>
</dbReference>
<comment type="similarity">
    <text evidence="1">Belongs to the ohanin/vespryn family.</text>
</comment>
<dbReference type="InterPro" id="IPR006574">
    <property type="entry name" value="PRY"/>
</dbReference>
<evidence type="ECO:0000313" key="11">
    <source>
        <dbReference type="Proteomes" id="UP000001646"/>
    </source>
</evidence>
<dbReference type="PRINTS" id="PR01407">
    <property type="entry name" value="BUTYPHLNCDUF"/>
</dbReference>
<evidence type="ECO:0000256" key="6">
    <source>
        <dbReference type="PROSITE-ProRule" id="PRU00024"/>
    </source>
</evidence>
<sequence length="430" mass="50115">SCPQCREAIQHKQFRPNRQLANVANLVKKLQKKKDLEARMGMCEKHQGLLTLFCKDDGAPICIVCKKFLHRNHNVVPVEEAVQSYKEEFKVFLERLKKEKETLKRLKSLEELRRQEFRKMLELEYKKARVAFDKMRQYLEENQRLWMVHLEEMVKETEKRSDENVTKLSEGIAQVCRLTSEIEERFEQPENKFLQLSMQGHERSLSQLDIWASPATSLQSSNSLIPEARNTQRWFCQFLSLKSMSVTLDPDTAHPYLNLSEDQKVVTWESKKKKREYLKKTMPNNSERFSWETCALGCQKFTSGIHWWVVETLGPGSWTIGIARESMKRKGVLQLSPQEGVWSLRKPFRGAAYFACEILAVVLPEPIVLTLAQEPTKILVALDYEGGRVDFFDGDTNAFIFSFRIESLSGEAIRPFFELREWGFSLQCLS</sequence>
<dbReference type="InterPro" id="IPR001870">
    <property type="entry name" value="B30.2/SPRY"/>
</dbReference>
<evidence type="ECO:0000256" key="3">
    <source>
        <dbReference type="ARBA" id="ARBA00022771"/>
    </source>
</evidence>
<name>G1KWH6_ANOCA</name>
<keyword evidence="7" id="KW-0175">Coiled coil</keyword>
<keyword evidence="4" id="KW-0862">Zinc</keyword>
<dbReference type="Pfam" id="PF13765">
    <property type="entry name" value="PRY"/>
    <property type="match status" value="1"/>
</dbReference>
<dbReference type="GO" id="GO:0045087">
    <property type="term" value="P:innate immune response"/>
    <property type="evidence" value="ECO:0000318"/>
    <property type="project" value="GO_Central"/>
</dbReference>
<dbReference type="InterPro" id="IPR050143">
    <property type="entry name" value="TRIM/RBCC"/>
</dbReference>
<evidence type="ECO:0000259" key="8">
    <source>
        <dbReference type="PROSITE" id="PS50119"/>
    </source>
</evidence>
<evidence type="ECO:0000313" key="10">
    <source>
        <dbReference type="Ensembl" id="ENSACAP00000019333.2"/>
    </source>
</evidence>
<keyword evidence="3 6" id="KW-0863">Zinc-finger</keyword>
<dbReference type="SUPFAM" id="SSF49899">
    <property type="entry name" value="Concanavalin A-like lectins/glucanases"/>
    <property type="match status" value="1"/>
</dbReference>
<keyword evidence="3 6" id="KW-0479">Metal-binding</keyword>
<feature type="coiled-coil region" evidence="7">
    <location>
        <begin position="82"/>
        <end position="113"/>
    </location>
</feature>